<proteinExistence type="predicted"/>
<dbReference type="EMBL" id="CP108090">
    <property type="protein sequence ID" value="WUQ14474.1"/>
    <property type="molecule type" value="Genomic_DNA"/>
</dbReference>
<dbReference type="RefSeq" id="WP_328963226.1">
    <property type="nucleotide sequence ID" value="NZ_CP108090.1"/>
</dbReference>
<accession>A0ABZ1TF40</accession>
<reference evidence="1" key="1">
    <citation type="submission" date="2022-10" db="EMBL/GenBank/DDBJ databases">
        <title>The complete genomes of actinobacterial strains from the NBC collection.</title>
        <authorList>
            <person name="Joergensen T.S."/>
            <person name="Alvarez Arevalo M."/>
            <person name="Sterndorff E.B."/>
            <person name="Faurdal D."/>
            <person name="Vuksanovic O."/>
            <person name="Mourched A.-S."/>
            <person name="Charusanti P."/>
            <person name="Shaw S."/>
            <person name="Blin K."/>
            <person name="Weber T."/>
        </authorList>
    </citation>
    <scope>NUCLEOTIDE SEQUENCE</scope>
    <source>
        <strain evidence="1">NBC_00248</strain>
    </source>
</reference>
<gene>
    <name evidence="1" type="ORF">OG517_25335</name>
</gene>
<sequence length="327" mass="35870">MKQLVPYPTLRRSDGLTTIEVREGRVDEDALPLELVNRQERRVAVHGVGYADWSTARLAVRMRVPVVADAEGRGWRDVRAAVTVANRTSNVRSVTSLRQDASGDWVGEVRVDRDEHLGRLQLTGIVTATVDGVPGRLIGSAEDAWTVDVDSRTAHREQDIRMTEVDFGSDEHPHLHDFRHNEWAIDANGAVPTVYVNTALEGVARLLGAPARGMSPAESALQKALAAKLGTDLWVTLFHSAADEVFAEDGEPQWPGGWRDNVLKRMLPDVCPDLSPSDALRELLSRRVGGAGRDLHMRVLHAAGRQSRSARSLGEALRDITKGSAKQ</sequence>
<name>A0ABZ1TF40_STRVG</name>
<organism evidence="1 2">
    <name type="scientific">Streptomyces virginiae</name>
    <name type="common">Streptomyces cinnamonensis</name>
    <dbReference type="NCBI Taxonomy" id="1961"/>
    <lineage>
        <taxon>Bacteria</taxon>
        <taxon>Bacillati</taxon>
        <taxon>Actinomycetota</taxon>
        <taxon>Actinomycetes</taxon>
        <taxon>Kitasatosporales</taxon>
        <taxon>Streptomycetaceae</taxon>
        <taxon>Streptomyces</taxon>
    </lineage>
</organism>
<evidence type="ECO:0008006" key="3">
    <source>
        <dbReference type="Google" id="ProtNLM"/>
    </source>
</evidence>
<dbReference type="Proteomes" id="UP001432039">
    <property type="component" value="Chromosome"/>
</dbReference>
<evidence type="ECO:0000313" key="1">
    <source>
        <dbReference type="EMBL" id="WUQ14474.1"/>
    </source>
</evidence>
<evidence type="ECO:0000313" key="2">
    <source>
        <dbReference type="Proteomes" id="UP001432039"/>
    </source>
</evidence>
<keyword evidence="2" id="KW-1185">Reference proteome</keyword>
<protein>
    <recommendedName>
        <fullName evidence="3">PE-PGRS family protein</fullName>
    </recommendedName>
</protein>